<organism evidence="10 11">
    <name type="scientific">Chloebia gouldiae</name>
    <name type="common">Gouldian finch</name>
    <name type="synonym">Erythrura gouldiae</name>
    <dbReference type="NCBI Taxonomy" id="44316"/>
    <lineage>
        <taxon>Eukaryota</taxon>
        <taxon>Metazoa</taxon>
        <taxon>Chordata</taxon>
        <taxon>Craniata</taxon>
        <taxon>Vertebrata</taxon>
        <taxon>Euteleostomi</taxon>
        <taxon>Archelosauria</taxon>
        <taxon>Archosauria</taxon>
        <taxon>Dinosauria</taxon>
        <taxon>Saurischia</taxon>
        <taxon>Theropoda</taxon>
        <taxon>Coelurosauria</taxon>
        <taxon>Aves</taxon>
        <taxon>Neognathae</taxon>
        <taxon>Neoaves</taxon>
        <taxon>Telluraves</taxon>
        <taxon>Australaves</taxon>
        <taxon>Passeriformes</taxon>
        <taxon>Passeroidea</taxon>
        <taxon>Passeridae</taxon>
        <taxon>Chloebia</taxon>
    </lineage>
</organism>
<keyword evidence="5" id="KW-0804">Transcription</keyword>
<dbReference type="Pfam" id="PF10491">
    <property type="entry name" value="Nrf1_DNA-bind"/>
    <property type="match status" value="2"/>
</dbReference>
<keyword evidence="8" id="KW-0812">Transmembrane</keyword>
<comment type="subcellular location">
    <subcellularLocation>
        <location evidence="1">Nucleus</location>
    </subcellularLocation>
</comment>
<sequence>MEEHGVSQAEHMATIEAHAVAQQVQQVHVATYTEHSMLSADEDSPSSPEDTSYDDSDILNSTAADEVTAHLAAAGPVGMAAAAAVATGKKRKRPHVFESNPSIRKRQQTRLLRKLRATLDEYTTRVGQQAIVLCISPSKPNPVFKVFGAAPLENVHLGEGGWACILLLSWCCSPCLPGPNDSPQVRKYKSTILEDLESALAEHAPAPQEVNSELPPLTIDGIPVSVDKMTQAQLRAFIPEMLKYSTGRGKPGWGKESCKPIWWPEDIPWANVRSDVRTEEQKQRVSWTQALRTIVKNCYKQHGREDLLYAFEDQQTPQTTTTHSIAHLVPSQTVVQTFSNPDGTVSLIQVGTGATVATLADASELPTTVTVAQVNYSAVADGEVEQNWATLQGGEMTIQTTQASEATQAVASLAEAAVAASQEMQQGATVTMALNSADFLLRITSSRPDTNPAAPGCSPGVWLWAKMEFFVSLVLLTLLSPLHARSEAAAHAVATLAEATLQGGGQIVLSGETAAAVGALTGVQDANGKASARVFFWLVLFGLLKTAFSSLFIEMARFGW</sequence>
<dbReference type="GO" id="GO:0003677">
    <property type="term" value="F:DNA binding"/>
    <property type="evidence" value="ECO:0007669"/>
    <property type="project" value="UniProtKB-KW"/>
</dbReference>
<reference evidence="10 11" key="1">
    <citation type="journal article" date="2018" name="Proc. R. Soc. B">
        <title>A non-coding region near Follistatin controls head colour polymorphism in the Gouldian finch.</title>
        <authorList>
            <person name="Toomey M.B."/>
            <person name="Marques C.I."/>
            <person name="Andrade P."/>
            <person name="Araujo P.M."/>
            <person name="Sabatino S."/>
            <person name="Gazda M.A."/>
            <person name="Afonso S."/>
            <person name="Lopes R.J."/>
            <person name="Corbo J.C."/>
            <person name="Carneiro M."/>
        </authorList>
    </citation>
    <scope>NUCLEOTIDE SEQUENCE [LARGE SCALE GENOMIC DNA]</scope>
    <source>
        <strain evidence="10">Red01</strain>
        <tissue evidence="10">Muscle</tissue>
    </source>
</reference>
<feature type="region of interest" description="Disordered" evidence="7">
    <location>
        <begin position="36"/>
        <end position="57"/>
    </location>
</feature>
<keyword evidence="3" id="KW-0805">Transcription regulation</keyword>
<evidence type="ECO:0000256" key="2">
    <source>
        <dbReference type="ARBA" id="ARBA00005713"/>
    </source>
</evidence>
<evidence type="ECO:0000256" key="6">
    <source>
        <dbReference type="ARBA" id="ARBA00023242"/>
    </source>
</evidence>
<dbReference type="OrthoDB" id="10031051at2759"/>
<proteinExistence type="inferred from homology"/>
<evidence type="ECO:0000313" key="10">
    <source>
        <dbReference type="EMBL" id="RLV88770.1"/>
    </source>
</evidence>
<feature type="domain" description="Nuclear respiratory factor 1 NLS/DNA-binding dimerisation" evidence="9">
    <location>
        <begin position="75"/>
        <end position="155"/>
    </location>
</feature>
<comment type="caution">
    <text evidence="10">The sequence shown here is derived from an EMBL/GenBank/DDBJ whole genome shotgun (WGS) entry which is preliminary data.</text>
</comment>
<dbReference type="EMBL" id="QUSF01000171">
    <property type="protein sequence ID" value="RLV88770.1"/>
    <property type="molecule type" value="Genomic_DNA"/>
</dbReference>
<keyword evidence="6" id="KW-0539">Nucleus</keyword>
<dbReference type="InterPro" id="IPR039142">
    <property type="entry name" value="NRF1/Ewg"/>
</dbReference>
<feature type="domain" description="Nuclear respiratory factor 1 NLS/DNA-binding dimerisation" evidence="9">
    <location>
        <begin position="185"/>
        <end position="311"/>
    </location>
</feature>
<evidence type="ECO:0000256" key="1">
    <source>
        <dbReference type="ARBA" id="ARBA00004123"/>
    </source>
</evidence>
<dbReference type="GO" id="GO:0006357">
    <property type="term" value="P:regulation of transcription by RNA polymerase II"/>
    <property type="evidence" value="ECO:0007669"/>
    <property type="project" value="InterPro"/>
</dbReference>
<feature type="transmembrane region" description="Helical" evidence="8">
    <location>
        <begin position="534"/>
        <end position="553"/>
    </location>
</feature>
<evidence type="ECO:0000256" key="3">
    <source>
        <dbReference type="ARBA" id="ARBA00023015"/>
    </source>
</evidence>
<dbReference type="Proteomes" id="UP000276834">
    <property type="component" value="Unassembled WGS sequence"/>
</dbReference>
<dbReference type="InterPro" id="IPR019525">
    <property type="entry name" value="Nrf1_NLS/DNA-bd_dimer"/>
</dbReference>
<dbReference type="STRING" id="44316.ENSEGOP00005011604"/>
<evidence type="ECO:0000313" key="11">
    <source>
        <dbReference type="Proteomes" id="UP000276834"/>
    </source>
</evidence>
<protein>
    <recommendedName>
        <fullName evidence="9">Nuclear respiratory factor 1 NLS/DNA-binding dimerisation domain-containing protein</fullName>
    </recommendedName>
</protein>
<evidence type="ECO:0000256" key="8">
    <source>
        <dbReference type="SAM" id="Phobius"/>
    </source>
</evidence>
<dbReference type="GO" id="GO:0003700">
    <property type="term" value="F:DNA-binding transcription factor activity"/>
    <property type="evidence" value="ECO:0007669"/>
    <property type="project" value="InterPro"/>
</dbReference>
<accession>A0A3L8RX75</accession>
<name>A0A3L8RX75_CHLGU</name>
<evidence type="ECO:0000256" key="5">
    <source>
        <dbReference type="ARBA" id="ARBA00023163"/>
    </source>
</evidence>
<keyword evidence="4" id="KW-0238">DNA-binding</keyword>
<dbReference type="GO" id="GO:0005634">
    <property type="term" value="C:nucleus"/>
    <property type="evidence" value="ECO:0007669"/>
    <property type="project" value="UniProtKB-SubCell"/>
</dbReference>
<dbReference type="AlphaFoldDB" id="A0A3L8RX75"/>
<dbReference type="PANTHER" id="PTHR20338">
    <property type="entry name" value="NUCLEAR RESPIRATORY FACTOR 1"/>
    <property type="match status" value="1"/>
</dbReference>
<evidence type="ECO:0000259" key="9">
    <source>
        <dbReference type="Pfam" id="PF10491"/>
    </source>
</evidence>
<evidence type="ECO:0000256" key="4">
    <source>
        <dbReference type="ARBA" id="ARBA00023125"/>
    </source>
</evidence>
<gene>
    <name evidence="10" type="ORF">DV515_00015315</name>
</gene>
<keyword evidence="8" id="KW-1133">Transmembrane helix</keyword>
<comment type="similarity">
    <text evidence="2">Belongs to the NRF1/Ewg family.</text>
</comment>
<keyword evidence="11" id="KW-1185">Reference proteome</keyword>
<keyword evidence="8" id="KW-0472">Membrane</keyword>
<evidence type="ECO:0000256" key="7">
    <source>
        <dbReference type="SAM" id="MobiDB-lite"/>
    </source>
</evidence>